<sequence length="287" mass="33475">MRLELGLTPPEHPQLALERGLQSCPLDGQAFTTDCYGIMFKKLRSGVMLYGRTAYDHTNGTLSFVKPRQRIEFRNLEVEEDNFLLFWHEDYLIGHPLYETIGQCSYFDYEVTEALHLSPREEQIIWDLFTKIETEYYSNPDEYSRLIILTHLDSLLTYCQRFYKRQFINRAQLSGKMVSKFNQVLERYFRAGSLQTHGLPTVTELAAQLNVSSRYLSDLLKQETGKTAIELIHIELINEAKKQLKQSERSISQIAYSLGFDNPSYFSRLFKKEVGLSPLLFKKQVLN</sequence>
<keyword evidence="2" id="KW-0238">DNA-binding</keyword>
<dbReference type="PROSITE" id="PS01124">
    <property type="entry name" value="HTH_ARAC_FAMILY_2"/>
    <property type="match status" value="1"/>
</dbReference>
<protein>
    <submittedName>
        <fullName evidence="5">Transcriptional regulator, AraC family</fullName>
    </submittedName>
</protein>
<proteinExistence type="predicted"/>
<keyword evidence="3" id="KW-0804">Transcription</keyword>
<dbReference type="STRING" id="1185876.BN8_02026"/>
<dbReference type="Pfam" id="PF12833">
    <property type="entry name" value="HTH_18"/>
    <property type="match status" value="1"/>
</dbReference>
<accession>I2GGF1</accession>
<dbReference type="EMBL" id="CAIT01000006">
    <property type="protein sequence ID" value="CCH52976.1"/>
    <property type="molecule type" value="Genomic_DNA"/>
</dbReference>
<dbReference type="PANTHER" id="PTHR43280">
    <property type="entry name" value="ARAC-FAMILY TRANSCRIPTIONAL REGULATOR"/>
    <property type="match status" value="1"/>
</dbReference>
<dbReference type="PANTHER" id="PTHR43280:SF32">
    <property type="entry name" value="TRANSCRIPTIONAL REGULATORY PROTEIN"/>
    <property type="match status" value="1"/>
</dbReference>
<organism evidence="5 6">
    <name type="scientific">Fibrisoma limi BUZ 3</name>
    <dbReference type="NCBI Taxonomy" id="1185876"/>
    <lineage>
        <taxon>Bacteria</taxon>
        <taxon>Pseudomonadati</taxon>
        <taxon>Bacteroidota</taxon>
        <taxon>Cytophagia</taxon>
        <taxon>Cytophagales</taxon>
        <taxon>Spirosomataceae</taxon>
        <taxon>Fibrisoma</taxon>
    </lineage>
</organism>
<dbReference type="eggNOG" id="COG2207">
    <property type="taxonomic scope" value="Bacteria"/>
</dbReference>
<dbReference type="Gene3D" id="1.10.10.60">
    <property type="entry name" value="Homeodomain-like"/>
    <property type="match status" value="2"/>
</dbReference>
<dbReference type="PRINTS" id="PR00032">
    <property type="entry name" value="HTHARAC"/>
</dbReference>
<keyword evidence="6" id="KW-1185">Reference proteome</keyword>
<dbReference type="RefSeq" id="WP_009281560.1">
    <property type="nucleotide sequence ID" value="NZ_CAIT01000006.1"/>
</dbReference>
<dbReference type="GO" id="GO:0003700">
    <property type="term" value="F:DNA-binding transcription factor activity"/>
    <property type="evidence" value="ECO:0007669"/>
    <property type="project" value="InterPro"/>
</dbReference>
<gene>
    <name evidence="5" type="ORF">BN8_02026</name>
</gene>
<evidence type="ECO:0000313" key="5">
    <source>
        <dbReference type="EMBL" id="CCH52976.1"/>
    </source>
</evidence>
<dbReference type="InterPro" id="IPR020449">
    <property type="entry name" value="Tscrpt_reg_AraC-type_HTH"/>
</dbReference>
<dbReference type="SMART" id="SM00342">
    <property type="entry name" value="HTH_ARAC"/>
    <property type="match status" value="1"/>
</dbReference>
<comment type="caution">
    <text evidence="5">The sequence shown here is derived from an EMBL/GenBank/DDBJ whole genome shotgun (WGS) entry which is preliminary data.</text>
</comment>
<keyword evidence="1" id="KW-0805">Transcription regulation</keyword>
<name>I2GGF1_9BACT</name>
<evidence type="ECO:0000256" key="1">
    <source>
        <dbReference type="ARBA" id="ARBA00023015"/>
    </source>
</evidence>
<dbReference type="InterPro" id="IPR009057">
    <property type="entry name" value="Homeodomain-like_sf"/>
</dbReference>
<evidence type="ECO:0000259" key="4">
    <source>
        <dbReference type="PROSITE" id="PS01124"/>
    </source>
</evidence>
<evidence type="ECO:0000313" key="6">
    <source>
        <dbReference type="Proteomes" id="UP000009309"/>
    </source>
</evidence>
<evidence type="ECO:0000256" key="3">
    <source>
        <dbReference type="ARBA" id="ARBA00023163"/>
    </source>
</evidence>
<evidence type="ECO:0000256" key="2">
    <source>
        <dbReference type="ARBA" id="ARBA00023125"/>
    </source>
</evidence>
<reference evidence="5 6" key="1">
    <citation type="journal article" date="2012" name="J. Bacteriol.">
        <title>Genome Sequence of the Filamentous Bacterium Fibrisoma limi BUZ 3T.</title>
        <authorList>
            <person name="Filippini M."/>
            <person name="Qi W."/>
            <person name="Jaenicke S."/>
            <person name="Goesmann A."/>
            <person name="Smits T.H."/>
            <person name="Bagheri H.C."/>
        </authorList>
    </citation>
    <scope>NUCLEOTIDE SEQUENCE [LARGE SCALE GENOMIC DNA]</scope>
    <source>
        <strain evidence="6">BUZ 3T</strain>
    </source>
</reference>
<feature type="domain" description="HTH araC/xylS-type" evidence="4">
    <location>
        <begin position="179"/>
        <end position="284"/>
    </location>
</feature>
<dbReference type="Proteomes" id="UP000009309">
    <property type="component" value="Unassembled WGS sequence"/>
</dbReference>
<dbReference type="AlphaFoldDB" id="I2GGF1"/>
<dbReference type="GO" id="GO:0043565">
    <property type="term" value="F:sequence-specific DNA binding"/>
    <property type="evidence" value="ECO:0007669"/>
    <property type="project" value="InterPro"/>
</dbReference>
<dbReference type="InterPro" id="IPR018060">
    <property type="entry name" value="HTH_AraC"/>
</dbReference>
<dbReference type="SUPFAM" id="SSF46689">
    <property type="entry name" value="Homeodomain-like"/>
    <property type="match status" value="1"/>
</dbReference>
<dbReference type="OrthoDB" id="643086at2"/>